<dbReference type="Proteomes" id="UP000774326">
    <property type="component" value="Unassembled WGS sequence"/>
</dbReference>
<protein>
    <submittedName>
        <fullName evidence="2">Uncharacterized protein</fullName>
    </submittedName>
</protein>
<sequence length="71" mass="8039">MKASCSEVPFSAKSKDLSGSKTEFNLSKTESSANEISSRRKYWPEVKAWIKGPSVHSNRTFMLLLRSEMEP</sequence>
<dbReference type="EMBL" id="JAEUBG010001747">
    <property type="protein sequence ID" value="KAH3685860.1"/>
    <property type="molecule type" value="Genomic_DNA"/>
</dbReference>
<keyword evidence="3" id="KW-1185">Reference proteome</keyword>
<proteinExistence type="predicted"/>
<comment type="caution">
    <text evidence="2">The sequence shown here is derived from an EMBL/GenBank/DDBJ whole genome shotgun (WGS) entry which is preliminary data.</text>
</comment>
<reference evidence="2" key="1">
    <citation type="journal article" date="2021" name="Open Biol.">
        <title>Shared evolutionary footprints suggest mitochondrial oxidative damage underlies multiple complex I losses in fungi.</title>
        <authorList>
            <person name="Schikora-Tamarit M.A."/>
            <person name="Marcet-Houben M."/>
            <person name="Nosek J."/>
            <person name="Gabaldon T."/>
        </authorList>
    </citation>
    <scope>NUCLEOTIDE SEQUENCE</scope>
    <source>
        <strain evidence="2">CBS2887</strain>
    </source>
</reference>
<gene>
    <name evidence="2" type="ORF">WICPIJ_003148</name>
</gene>
<evidence type="ECO:0000313" key="2">
    <source>
        <dbReference type="EMBL" id="KAH3685860.1"/>
    </source>
</evidence>
<feature type="region of interest" description="Disordered" evidence="1">
    <location>
        <begin position="1"/>
        <end position="36"/>
    </location>
</feature>
<organism evidence="2 3">
    <name type="scientific">Wickerhamomyces pijperi</name>
    <name type="common">Yeast</name>
    <name type="synonym">Pichia pijperi</name>
    <dbReference type="NCBI Taxonomy" id="599730"/>
    <lineage>
        <taxon>Eukaryota</taxon>
        <taxon>Fungi</taxon>
        <taxon>Dikarya</taxon>
        <taxon>Ascomycota</taxon>
        <taxon>Saccharomycotina</taxon>
        <taxon>Saccharomycetes</taxon>
        <taxon>Phaffomycetales</taxon>
        <taxon>Wickerhamomycetaceae</taxon>
        <taxon>Wickerhamomyces</taxon>
    </lineage>
</organism>
<evidence type="ECO:0000256" key="1">
    <source>
        <dbReference type="SAM" id="MobiDB-lite"/>
    </source>
</evidence>
<name>A0A9P8QA35_WICPI</name>
<feature type="compositionally biased region" description="Polar residues" evidence="1">
    <location>
        <begin position="19"/>
        <end position="36"/>
    </location>
</feature>
<reference evidence="2" key="2">
    <citation type="submission" date="2021-01" db="EMBL/GenBank/DDBJ databases">
        <authorList>
            <person name="Schikora-Tamarit M.A."/>
        </authorList>
    </citation>
    <scope>NUCLEOTIDE SEQUENCE</scope>
    <source>
        <strain evidence="2">CBS2887</strain>
    </source>
</reference>
<dbReference type="AlphaFoldDB" id="A0A9P8QA35"/>
<evidence type="ECO:0000313" key="3">
    <source>
        <dbReference type="Proteomes" id="UP000774326"/>
    </source>
</evidence>
<accession>A0A9P8QA35</accession>